<keyword evidence="7 11" id="KW-0030">Aminoacyl-tRNA synthetase</keyword>
<dbReference type="CDD" id="cd04100">
    <property type="entry name" value="Asp_Lys_Asn_RS_N"/>
    <property type="match status" value="1"/>
</dbReference>
<keyword evidence="3" id="KW-0436">Ligase</keyword>
<dbReference type="InterPro" id="IPR006195">
    <property type="entry name" value="aa-tRNA-synth_II"/>
</dbReference>
<protein>
    <recommendedName>
        <fullName evidence="2 8">Asparagine--tRNA ligase</fullName>
        <ecNumber evidence="2 8">6.1.1.22</ecNumber>
    </recommendedName>
</protein>
<dbReference type="GO" id="GO:0004816">
    <property type="term" value="F:asparagine-tRNA ligase activity"/>
    <property type="evidence" value="ECO:0007669"/>
    <property type="project" value="UniProtKB-UniRule"/>
</dbReference>
<comment type="similarity">
    <text evidence="1">Belongs to the class-II aminoacyl-tRNA synthetase family.</text>
</comment>
<dbReference type="AlphaFoldDB" id="D6GUX5"/>
<dbReference type="InterPro" id="IPR012340">
    <property type="entry name" value="NA-bd_OB-fold"/>
</dbReference>
<dbReference type="Pfam" id="PF01336">
    <property type="entry name" value="tRNA_anti-codon"/>
    <property type="match status" value="1"/>
</dbReference>
<dbReference type="SUPFAM" id="SSF55681">
    <property type="entry name" value="Class II aaRS and biotin synthetases"/>
    <property type="match status" value="1"/>
</dbReference>
<evidence type="ECO:0000256" key="3">
    <source>
        <dbReference type="ARBA" id="ARBA00022598"/>
    </source>
</evidence>
<dbReference type="NCBIfam" id="TIGR00457">
    <property type="entry name" value="asnS"/>
    <property type="match status" value="1"/>
</dbReference>
<gene>
    <name evidence="11" type="ORF">BJBARM5_0274</name>
    <name evidence="10" type="ORF">BJBARM5_1120</name>
</gene>
<evidence type="ECO:0000256" key="1">
    <source>
        <dbReference type="ARBA" id="ARBA00008226"/>
    </source>
</evidence>
<dbReference type="Proteomes" id="UP000009376">
    <property type="component" value="Unassembled WGS sequence"/>
</dbReference>
<evidence type="ECO:0000313" key="12">
    <source>
        <dbReference type="Proteomes" id="UP000009376"/>
    </source>
</evidence>
<dbReference type="InterPro" id="IPR004364">
    <property type="entry name" value="Aa-tRNA-synt_II"/>
</dbReference>
<keyword evidence="5" id="KW-0067">ATP-binding</keyword>
<evidence type="ECO:0000256" key="6">
    <source>
        <dbReference type="ARBA" id="ARBA00022917"/>
    </source>
</evidence>
<evidence type="ECO:0000259" key="9">
    <source>
        <dbReference type="PROSITE" id="PS50862"/>
    </source>
</evidence>
<dbReference type="PANTHER" id="PTHR22594:SF34">
    <property type="entry name" value="ASPARAGINE--TRNA LIGASE, MITOCHONDRIAL-RELATED"/>
    <property type="match status" value="1"/>
</dbReference>
<dbReference type="NCBIfam" id="NF003037">
    <property type="entry name" value="PRK03932.1"/>
    <property type="match status" value="1"/>
</dbReference>
<evidence type="ECO:0000256" key="5">
    <source>
        <dbReference type="ARBA" id="ARBA00022840"/>
    </source>
</evidence>
<dbReference type="Pfam" id="PF00152">
    <property type="entry name" value="tRNA-synt_2"/>
    <property type="match status" value="1"/>
</dbReference>
<dbReference type="InterPro" id="IPR002312">
    <property type="entry name" value="Asp/Asn-tRNA-synth_IIb"/>
</dbReference>
<dbReference type="InterPro" id="IPR045864">
    <property type="entry name" value="aa-tRNA-synth_II/BPL/LPL"/>
</dbReference>
<keyword evidence="4" id="KW-0547">Nucleotide-binding</keyword>
<accession>D6GUX5</accession>
<dbReference type="PRINTS" id="PR01042">
    <property type="entry name" value="TRNASYNTHASP"/>
</dbReference>
<evidence type="ECO:0000313" key="11">
    <source>
        <dbReference type="EMBL" id="EFD92979.1"/>
    </source>
</evidence>
<evidence type="ECO:0000256" key="8">
    <source>
        <dbReference type="NCBIfam" id="TIGR00457"/>
    </source>
</evidence>
<dbReference type="InterPro" id="IPR004365">
    <property type="entry name" value="NA-bd_OB_tRNA"/>
</dbReference>
<dbReference type="EMBL" id="GG745611">
    <property type="protein sequence ID" value="EFD92297.1"/>
    <property type="molecule type" value="Genomic_DNA"/>
</dbReference>
<reference evidence="11 12" key="1">
    <citation type="journal article" date="2010" name="Proc. Natl. Acad. Sci. U.S.A.">
        <title>Enigmatic, ultrasmall, uncultivated Archaea.</title>
        <authorList>
            <person name="Baker B.J."/>
            <person name="Comolli L.R."/>
            <person name="Dick G.J."/>
            <person name="Hauser L.J."/>
            <person name="Hyatt D."/>
            <person name="Dill B.D."/>
            <person name="Land M.L."/>
            <person name="Verberkmoes N.C."/>
            <person name="Hettich R.L."/>
            <person name="Banfield J.F."/>
        </authorList>
    </citation>
    <scope>NUCLEOTIDE SEQUENCE [LARGE SCALE GENOMIC DNA]</scope>
</reference>
<dbReference type="PROSITE" id="PS50862">
    <property type="entry name" value="AA_TRNA_LIGASE_II"/>
    <property type="match status" value="1"/>
</dbReference>
<dbReference type="GO" id="GO:0005524">
    <property type="term" value="F:ATP binding"/>
    <property type="evidence" value="ECO:0007669"/>
    <property type="project" value="UniProtKB-KW"/>
</dbReference>
<evidence type="ECO:0000256" key="7">
    <source>
        <dbReference type="ARBA" id="ARBA00023146"/>
    </source>
</evidence>
<dbReference type="EMBL" id="GG745549">
    <property type="protein sequence ID" value="EFD92979.1"/>
    <property type="molecule type" value="Genomic_DNA"/>
</dbReference>
<dbReference type="NCBIfam" id="NF003483">
    <property type="entry name" value="PRK05159.1"/>
    <property type="match status" value="1"/>
</dbReference>
<dbReference type="InterPro" id="IPR004522">
    <property type="entry name" value="Asn-tRNA-ligase"/>
</dbReference>
<evidence type="ECO:0000256" key="2">
    <source>
        <dbReference type="ARBA" id="ARBA00012816"/>
    </source>
</evidence>
<sequence length="428" mass="49504">MDMDIKDIKSDKFNGKNVTINGFVNSIRKGKNNTFLMLRDPSGLIQCVSHSFEKDFETVNNITRESAIEVSGVVKKDERAEGGYELQISELKVYSIAEPYPLKKGHKKVFLFDNRHLWIRSPKTTAIMKIRSTVFSSIHEFFSSMNFYEIQSPSFVGGSVEGGATLFETQYFNRKAYLTQSWQLYAEAMVDSLWKIYTVAPSFRAEKSRTWRHLTEFWHAEAEVAFKTNDDVMDLEEKLIKFVIKNVLSKNEDDLKVINRDTKILENTVSKPFLRMKYEEVIDLANRNGLKLEYGADLGADEERVITSKLDVPIFSIDYPIELKPFYHKPNPKDPKHVLCNDLLAPEGYGEIIGGGQRVDDKETLLKRLKEEKLNEKDYEWYIDLRRYGAIPHSGFGLGVDRLVMWICKLPHIMYGVPFPRTPRRLNP</sequence>
<name>D6GUX5_PARA5</name>
<evidence type="ECO:0000313" key="10">
    <source>
        <dbReference type="EMBL" id="EFD92297.1"/>
    </source>
</evidence>
<dbReference type="EC" id="6.1.1.22" evidence="2 8"/>
<dbReference type="GO" id="GO:0006421">
    <property type="term" value="P:asparaginyl-tRNA aminoacylation"/>
    <property type="evidence" value="ECO:0007669"/>
    <property type="project" value="UniProtKB-UniRule"/>
</dbReference>
<dbReference type="PANTHER" id="PTHR22594">
    <property type="entry name" value="ASPARTYL/LYSYL-TRNA SYNTHETASE"/>
    <property type="match status" value="1"/>
</dbReference>
<dbReference type="Gene3D" id="2.40.50.140">
    <property type="entry name" value="Nucleic acid-binding proteins"/>
    <property type="match status" value="1"/>
</dbReference>
<evidence type="ECO:0000256" key="4">
    <source>
        <dbReference type="ARBA" id="ARBA00022741"/>
    </source>
</evidence>
<keyword evidence="6" id="KW-0648">Protein biosynthesis</keyword>
<dbReference type="SUPFAM" id="SSF50249">
    <property type="entry name" value="Nucleic acid-binding proteins"/>
    <property type="match status" value="1"/>
</dbReference>
<dbReference type="GO" id="GO:0003676">
    <property type="term" value="F:nucleic acid binding"/>
    <property type="evidence" value="ECO:0007669"/>
    <property type="project" value="InterPro"/>
</dbReference>
<feature type="domain" description="Aminoacyl-transfer RNA synthetases class-II family profile" evidence="9">
    <location>
        <begin position="128"/>
        <end position="428"/>
    </location>
</feature>
<organism evidence="11 12">
    <name type="scientific">Candidatus Parvarchaeum acidophilus ARMAN-5</name>
    <dbReference type="NCBI Taxonomy" id="662762"/>
    <lineage>
        <taxon>Archaea</taxon>
        <taxon>Candidatus Parvarchaeota</taxon>
        <taxon>Candidatus Parvarchaeum</taxon>
    </lineage>
</organism>
<proteinExistence type="inferred from homology"/>
<dbReference type="Gene3D" id="3.30.930.10">
    <property type="entry name" value="Bira Bifunctional Protein, Domain 2"/>
    <property type="match status" value="1"/>
</dbReference>